<dbReference type="KEGG" id="mhor:MSHOH_2273"/>
<name>A0A0E3SCY1_9EURY</name>
<keyword evidence="2" id="KW-1185">Reference proteome</keyword>
<evidence type="ECO:0000313" key="2">
    <source>
        <dbReference type="Proteomes" id="UP000033101"/>
    </source>
</evidence>
<dbReference type="GeneID" id="24831533"/>
<dbReference type="Proteomes" id="UP000033101">
    <property type="component" value="Chromosome"/>
</dbReference>
<dbReference type="PATRIC" id="fig|1434110.4.peg.2902"/>
<proteinExistence type="predicted"/>
<accession>A0A0E3SCY1</accession>
<dbReference type="RefSeq" id="WP_048139953.1">
    <property type="nucleotide sequence ID" value="NZ_CP009516.1"/>
</dbReference>
<organism evidence="1 2">
    <name type="scientific">Methanosarcina horonobensis HB-1 = JCM 15518</name>
    <dbReference type="NCBI Taxonomy" id="1434110"/>
    <lineage>
        <taxon>Archaea</taxon>
        <taxon>Methanobacteriati</taxon>
        <taxon>Methanobacteriota</taxon>
        <taxon>Stenosarchaea group</taxon>
        <taxon>Methanomicrobia</taxon>
        <taxon>Methanosarcinales</taxon>
        <taxon>Methanosarcinaceae</taxon>
        <taxon>Methanosarcina</taxon>
    </lineage>
</organism>
<reference evidence="1 2" key="1">
    <citation type="submission" date="2014-07" db="EMBL/GenBank/DDBJ databases">
        <title>Methanogenic archaea and the global carbon cycle.</title>
        <authorList>
            <person name="Henriksen J.R."/>
            <person name="Luke J."/>
            <person name="Reinhart S."/>
            <person name="Benedict M.N."/>
            <person name="Youngblut N.D."/>
            <person name="Metcalf M.E."/>
            <person name="Whitaker R.J."/>
            <person name="Metcalf W.W."/>
        </authorList>
    </citation>
    <scope>NUCLEOTIDE SEQUENCE [LARGE SCALE GENOMIC DNA]</scope>
    <source>
        <strain evidence="1 2">HB-1</strain>
    </source>
</reference>
<sequence length="400" mass="45012">MSKSTFLRAMSLFLGVLLYLGSIPAAFAQTESASTSTSNETIIHEISPGYYDLYLQQGESSSFSITFTNNGKKALEIEPKVVPICCSYDFDENWITISPANVEVGRGAEQEFTVEVNIPEDADGGSYETYIAFTDDVDLYSQFINGMYLYITVPTYQKIELQTYYISDSVEAGIEYEYTVKIKNVAAKNITIDPKVTENYYDSSFDEFDIDDKIEIIAPSTLEPGQIANMTIRVSVPEDATGTYDGYIDMNVNGNDNDGNEPQLELYLTVLQQPSVPYVKTFSTKTADPITIEVSTYVYSSDSWLRIPPQDEIPSFELNLKFDSSPVDMSPVKTTQRGNVGIGWNYFPTWSEEDGVIYQNYDRYYIERYTVPGAIGDWELEILPRNAETFEYSITVGNSN</sequence>
<dbReference type="EMBL" id="CP009516">
    <property type="protein sequence ID" value="AKB78756.1"/>
    <property type="molecule type" value="Genomic_DNA"/>
</dbReference>
<gene>
    <name evidence="1" type="ORF">MSHOH_2273</name>
</gene>
<dbReference type="Gene3D" id="2.60.40.10">
    <property type="entry name" value="Immunoglobulins"/>
    <property type="match status" value="1"/>
</dbReference>
<dbReference type="HOGENOM" id="CLU_038781_0_0_2"/>
<dbReference type="OrthoDB" id="147270at2157"/>
<dbReference type="InterPro" id="IPR013783">
    <property type="entry name" value="Ig-like_fold"/>
</dbReference>
<dbReference type="AlphaFoldDB" id="A0A0E3SCY1"/>
<evidence type="ECO:0000313" key="1">
    <source>
        <dbReference type="EMBL" id="AKB78756.1"/>
    </source>
</evidence>
<protein>
    <submittedName>
        <fullName evidence="1">Uncharacterized protein</fullName>
    </submittedName>
</protein>